<dbReference type="GeneID" id="69704881"/>
<name>A0A379CK97_PLESH</name>
<dbReference type="GO" id="GO:0005198">
    <property type="term" value="F:structural molecule activity"/>
    <property type="evidence" value="ECO:0007669"/>
    <property type="project" value="InterPro"/>
</dbReference>
<dbReference type="GO" id="GO:0009428">
    <property type="term" value="C:bacterial-type flagellum basal body, distal rod, P ring"/>
    <property type="evidence" value="ECO:0007669"/>
    <property type="project" value="InterPro"/>
</dbReference>
<dbReference type="GO" id="GO:0071973">
    <property type="term" value="P:bacterial-type flagellum-dependent cell motility"/>
    <property type="evidence" value="ECO:0007669"/>
    <property type="project" value="InterPro"/>
</dbReference>
<feature type="chain" id="PRO_5041493672" description="Flagellar P-ring protein" evidence="7">
    <location>
        <begin position="20"/>
        <end position="364"/>
    </location>
</feature>
<keyword evidence="6 7" id="KW-0975">Bacterial flagellum</keyword>
<evidence type="ECO:0000313" key="8">
    <source>
        <dbReference type="EMBL" id="MBO1107444.1"/>
    </source>
</evidence>
<proteinExistence type="inferred from homology"/>
<dbReference type="PRINTS" id="PR01010">
    <property type="entry name" value="FLGPRINGFLGI"/>
</dbReference>
<evidence type="ECO:0000256" key="5">
    <source>
        <dbReference type="ARBA" id="ARBA00022729"/>
    </source>
</evidence>
<reference evidence="8" key="1">
    <citation type="submission" date="2021-03" db="EMBL/GenBank/DDBJ databases">
        <title>Plesiomonas shigelloides zfcc0051, isolated from zebrafish feces.</title>
        <authorList>
            <person name="Vanderhoek Z."/>
            <person name="Gaulke C."/>
        </authorList>
    </citation>
    <scope>NUCLEOTIDE SEQUENCE</scope>
    <source>
        <strain evidence="8">Zfcc0051</strain>
    </source>
</reference>
<comment type="subunit">
    <text evidence="4 7">The basal body constitutes a major portion of the flagellar organelle and consists of four rings (L,P,S, and M) mounted on a central rod.</text>
</comment>
<evidence type="ECO:0000313" key="9">
    <source>
        <dbReference type="Proteomes" id="UP000664658"/>
    </source>
</evidence>
<dbReference type="Proteomes" id="UP000664658">
    <property type="component" value="Unassembled WGS sequence"/>
</dbReference>
<evidence type="ECO:0000256" key="3">
    <source>
        <dbReference type="ARBA" id="ARBA00008994"/>
    </source>
</evidence>
<comment type="function">
    <text evidence="1 7">Assembles around the rod to form the L-ring and probably protects the motor/basal body from shearing forces during rotation.</text>
</comment>
<keyword evidence="8" id="KW-0966">Cell projection</keyword>
<sequence length="364" mass="37901" precursor="true">MKRCYWLLALWLGSMSAVAAPLLDMVDVQGIRENQLVGYGLVVGLSGTGDKSQTKFTSQSIKNMLSQFGVQLPANADPKLKNVAAVAVSATLPPLAAKGQALDITVSSMGDAKSLRGGTLLLTPLRGVDGQVYAMAQGNLVVGGLNAEGASGSGITVNIPTAGLIPNGALIEREIPSSFLTNPDIVLNLKQPGFNTARNIEMAINRVLGPGVANAQSNAKVVMRAPLDPSQRVSFMAALENLKVAEGPTPARIIFNARTGTIVMGQNVRVRPAVVSHGSLTVNIVENSRVSQPNPLSNGQTVVTPQSNVSVNEERGKAFVWPAGTSLKTIVDAINSLGATPSDLMSILQALKQAGALEGELIVI</sequence>
<dbReference type="GO" id="GO:0030288">
    <property type="term" value="C:outer membrane-bounded periplasmic space"/>
    <property type="evidence" value="ECO:0007669"/>
    <property type="project" value="InterPro"/>
</dbReference>
<keyword evidence="5 7" id="KW-0732">Signal</keyword>
<dbReference type="HAMAP" id="MF_00416">
    <property type="entry name" value="FlgI"/>
    <property type="match status" value="1"/>
</dbReference>
<dbReference type="RefSeq" id="WP_010862966.1">
    <property type="nucleotide sequence ID" value="NZ_CP027852.1"/>
</dbReference>
<feature type="signal peptide" evidence="7">
    <location>
        <begin position="1"/>
        <end position="19"/>
    </location>
</feature>
<dbReference type="NCBIfam" id="NF003676">
    <property type="entry name" value="PRK05303.1"/>
    <property type="match status" value="1"/>
</dbReference>
<dbReference type="EMBL" id="JAFNAA010000003">
    <property type="protein sequence ID" value="MBO1107444.1"/>
    <property type="molecule type" value="Genomic_DNA"/>
</dbReference>
<accession>A0A379CK97</accession>
<dbReference type="AlphaFoldDB" id="A0A379CK97"/>
<gene>
    <name evidence="7" type="primary">flgI</name>
    <name evidence="8" type="ORF">J2R62_04260</name>
</gene>
<evidence type="ECO:0000256" key="6">
    <source>
        <dbReference type="ARBA" id="ARBA00023143"/>
    </source>
</evidence>
<organism evidence="8 9">
    <name type="scientific">Plesiomonas shigelloides</name>
    <name type="common">Aeromonas shigelloides</name>
    <dbReference type="NCBI Taxonomy" id="703"/>
    <lineage>
        <taxon>Bacteria</taxon>
        <taxon>Pseudomonadati</taxon>
        <taxon>Pseudomonadota</taxon>
        <taxon>Gammaproteobacteria</taxon>
        <taxon>Enterobacterales</taxon>
        <taxon>Enterobacteriaceae</taxon>
        <taxon>Plesiomonas</taxon>
    </lineage>
</organism>
<evidence type="ECO:0000256" key="7">
    <source>
        <dbReference type="HAMAP-Rule" id="MF_00416"/>
    </source>
</evidence>
<dbReference type="PANTHER" id="PTHR30381:SF0">
    <property type="entry name" value="FLAGELLAR P-RING PROTEIN"/>
    <property type="match status" value="1"/>
</dbReference>
<comment type="subcellular location">
    <subcellularLocation>
        <location evidence="2 7">Bacterial flagellum basal body</location>
    </subcellularLocation>
</comment>
<dbReference type="KEGG" id="pshi:SAMEA2665130_0037"/>
<evidence type="ECO:0000256" key="2">
    <source>
        <dbReference type="ARBA" id="ARBA00004117"/>
    </source>
</evidence>
<protein>
    <recommendedName>
        <fullName evidence="7">Flagellar P-ring protein</fullName>
    </recommendedName>
    <alternativeName>
        <fullName evidence="7">Basal body P-ring protein</fullName>
    </alternativeName>
</protein>
<dbReference type="PANTHER" id="PTHR30381">
    <property type="entry name" value="FLAGELLAR P-RING PERIPLASMIC PROTEIN FLGI"/>
    <property type="match status" value="1"/>
</dbReference>
<comment type="similarity">
    <text evidence="3 7">Belongs to the FlgI family.</text>
</comment>
<dbReference type="InterPro" id="IPR001782">
    <property type="entry name" value="Flag_FlgI"/>
</dbReference>
<evidence type="ECO:0000256" key="1">
    <source>
        <dbReference type="ARBA" id="ARBA00002591"/>
    </source>
</evidence>
<keyword evidence="8" id="KW-0969">Cilium</keyword>
<keyword evidence="8" id="KW-0282">Flagellum</keyword>
<comment type="caution">
    <text evidence="8">The sequence shown here is derived from an EMBL/GenBank/DDBJ whole genome shotgun (WGS) entry which is preliminary data.</text>
</comment>
<dbReference type="Pfam" id="PF02119">
    <property type="entry name" value="FlgI"/>
    <property type="match status" value="1"/>
</dbReference>
<evidence type="ECO:0000256" key="4">
    <source>
        <dbReference type="ARBA" id="ARBA00011439"/>
    </source>
</evidence>